<dbReference type="FunFam" id="1.25.40.10:FF:000049">
    <property type="entry name" value="Alpha-soluble NSF attachment protein-like"/>
    <property type="match status" value="1"/>
</dbReference>
<dbReference type="GO" id="GO:0031201">
    <property type="term" value="C:SNARE complex"/>
    <property type="evidence" value="ECO:0007669"/>
    <property type="project" value="TreeGrafter"/>
</dbReference>
<dbReference type="Proteomes" id="UP000279259">
    <property type="component" value="Unassembled WGS sequence"/>
</dbReference>
<comment type="subcellular location">
    <subcellularLocation>
        <location evidence="1 7">Membrane</location>
        <topology evidence="1 7">Peripheral membrane protein</topology>
    </subcellularLocation>
</comment>
<dbReference type="InterPro" id="IPR000744">
    <property type="entry name" value="NSF_attach"/>
</dbReference>
<dbReference type="CDD" id="cd15832">
    <property type="entry name" value="SNAP"/>
    <property type="match status" value="1"/>
</dbReference>
<dbReference type="GO" id="GO:0005483">
    <property type="term" value="F:soluble NSF attachment protein activity"/>
    <property type="evidence" value="ECO:0007669"/>
    <property type="project" value="TreeGrafter"/>
</dbReference>
<reference evidence="8 9" key="1">
    <citation type="submission" date="2018-11" db="EMBL/GenBank/DDBJ databases">
        <title>Genome sequence of Saitozyma podzolica DSM 27192.</title>
        <authorList>
            <person name="Aliyu H."/>
            <person name="Gorte O."/>
            <person name="Ochsenreither K."/>
        </authorList>
    </citation>
    <scope>NUCLEOTIDE SEQUENCE [LARGE SCALE GENOMIC DNA]</scope>
    <source>
        <strain evidence="8 9">DSM 27192</strain>
    </source>
</reference>
<dbReference type="InterPro" id="IPR011990">
    <property type="entry name" value="TPR-like_helical_dom_sf"/>
</dbReference>
<keyword evidence="9" id="KW-1185">Reference proteome</keyword>
<gene>
    <name evidence="8" type="primary">SEC17</name>
    <name evidence="8" type="ORF">EHS25_009699</name>
</gene>
<dbReference type="SUPFAM" id="SSF48452">
    <property type="entry name" value="TPR-like"/>
    <property type="match status" value="1"/>
</dbReference>
<sequence>MGKSNAEEHLAKAEKKASATVGWFGSQSSKWEEAGDLFAQAANAFKVEKRWNEAGKAFEREAACRQKANENNDAMNAFKNAANSYKKRNPEAAVSALHQAIKLLIDAGNFRQAADREKEIAGIYAQDGLDVAKARDSFVRAGDWYKQEDANATANQCYQQAAELSAELGDYQRSMELYQTVADWSLTSALTKYSVKEYWLRAALCSMAMGDLVTTQRLLDVFAQKDVTFPSTREAKFAHELMLSCEEADVERFTATVYQYDQVTKLDNWKTGVLLKIKKALEEDEGGLT</sequence>
<evidence type="ECO:0000256" key="6">
    <source>
        <dbReference type="ARBA" id="ARBA00023136"/>
    </source>
</evidence>
<organism evidence="8 9">
    <name type="scientific">Saitozyma podzolica</name>
    <dbReference type="NCBI Taxonomy" id="1890683"/>
    <lineage>
        <taxon>Eukaryota</taxon>
        <taxon>Fungi</taxon>
        <taxon>Dikarya</taxon>
        <taxon>Basidiomycota</taxon>
        <taxon>Agaricomycotina</taxon>
        <taxon>Tremellomycetes</taxon>
        <taxon>Tremellales</taxon>
        <taxon>Trimorphomycetaceae</taxon>
        <taxon>Saitozyma</taxon>
    </lineage>
</organism>
<comment type="function">
    <text evidence="7">Required for vesicular transport between the endoplasmic reticulum and the Golgi apparatus.</text>
</comment>
<accession>A0A427YK01</accession>
<dbReference type="Gene3D" id="1.25.40.10">
    <property type="entry name" value="Tetratricopeptide repeat domain"/>
    <property type="match status" value="1"/>
</dbReference>
<evidence type="ECO:0000313" key="9">
    <source>
        <dbReference type="Proteomes" id="UP000279259"/>
    </source>
</evidence>
<keyword evidence="4 7" id="KW-0931">ER-Golgi transport</keyword>
<dbReference type="STRING" id="1890683.A0A427YK01"/>
<dbReference type="PRINTS" id="PR00448">
    <property type="entry name" value="NSFATTACHMNT"/>
</dbReference>
<dbReference type="EMBL" id="RSCD01000008">
    <property type="protein sequence ID" value="RSH91400.1"/>
    <property type="molecule type" value="Genomic_DNA"/>
</dbReference>
<evidence type="ECO:0000256" key="3">
    <source>
        <dbReference type="ARBA" id="ARBA00022448"/>
    </source>
</evidence>
<evidence type="ECO:0000256" key="2">
    <source>
        <dbReference type="ARBA" id="ARBA00010050"/>
    </source>
</evidence>
<dbReference type="AlphaFoldDB" id="A0A427YK01"/>
<evidence type="ECO:0000256" key="4">
    <source>
        <dbReference type="ARBA" id="ARBA00022892"/>
    </source>
</evidence>
<dbReference type="PANTHER" id="PTHR13768">
    <property type="entry name" value="SOLUBLE NSF ATTACHMENT PROTEIN SNAP"/>
    <property type="match status" value="1"/>
</dbReference>
<dbReference type="GO" id="GO:0035494">
    <property type="term" value="P:SNARE complex disassembly"/>
    <property type="evidence" value="ECO:0007669"/>
    <property type="project" value="TreeGrafter"/>
</dbReference>
<proteinExistence type="inferred from homology"/>
<dbReference type="GO" id="GO:0006886">
    <property type="term" value="P:intracellular protein transport"/>
    <property type="evidence" value="ECO:0007669"/>
    <property type="project" value="UniProtKB-UniRule"/>
</dbReference>
<keyword evidence="5 7" id="KW-0653">Protein transport</keyword>
<dbReference type="OrthoDB" id="9984275at2759"/>
<evidence type="ECO:0000256" key="5">
    <source>
        <dbReference type="ARBA" id="ARBA00022927"/>
    </source>
</evidence>
<evidence type="ECO:0000256" key="1">
    <source>
        <dbReference type="ARBA" id="ARBA00004170"/>
    </source>
</evidence>
<name>A0A427YK01_9TREE</name>
<dbReference type="Pfam" id="PF14938">
    <property type="entry name" value="SNAP"/>
    <property type="match status" value="1"/>
</dbReference>
<protein>
    <submittedName>
        <fullName evidence="8">Vesicular-fusion protein S17</fullName>
    </submittedName>
</protein>
<evidence type="ECO:0000256" key="7">
    <source>
        <dbReference type="RuleBase" id="RU367013"/>
    </source>
</evidence>
<keyword evidence="6 7" id="KW-0472">Membrane</keyword>
<dbReference type="PANTHER" id="PTHR13768:SF8">
    <property type="entry name" value="ALPHA-SOLUBLE NSF ATTACHMENT PROTEIN"/>
    <property type="match status" value="1"/>
</dbReference>
<comment type="caution">
    <text evidence="8">The sequence shown here is derived from an EMBL/GenBank/DDBJ whole genome shotgun (WGS) entry which is preliminary data.</text>
</comment>
<comment type="similarity">
    <text evidence="2 7">Belongs to the SNAP family.</text>
</comment>
<keyword evidence="3 7" id="KW-0813">Transport</keyword>
<evidence type="ECO:0000313" key="8">
    <source>
        <dbReference type="EMBL" id="RSH91400.1"/>
    </source>
</evidence>
<dbReference type="GO" id="GO:0005774">
    <property type="term" value="C:vacuolar membrane"/>
    <property type="evidence" value="ECO:0007669"/>
    <property type="project" value="TreeGrafter"/>
</dbReference>
<dbReference type="GO" id="GO:0019905">
    <property type="term" value="F:syntaxin binding"/>
    <property type="evidence" value="ECO:0007669"/>
    <property type="project" value="TreeGrafter"/>
</dbReference>